<reference evidence="2 3" key="1">
    <citation type="journal article" date="2019" name="Front. Microbiol.">
        <title>Ammonia Oxidation by the Arctic Terrestrial Thaumarchaeote Candidatus Nitrosocosmicus arcticus Is Stimulated by Increasing Temperatures.</title>
        <authorList>
            <person name="Alves R.J.E."/>
            <person name="Kerou M."/>
            <person name="Zappe A."/>
            <person name="Bittner R."/>
            <person name="Abby S.S."/>
            <person name="Schmidt H.A."/>
            <person name="Pfeifer K."/>
            <person name="Schleper C."/>
        </authorList>
    </citation>
    <scope>NUCLEOTIDE SEQUENCE [LARGE SCALE GENOMIC DNA]</scope>
    <source>
        <strain evidence="2 3">Kfb</strain>
    </source>
</reference>
<comment type="caution">
    <text evidence="2">The sequence shown here is derived from an EMBL/GenBank/DDBJ whole genome shotgun (WGS) entry which is preliminary data.</text>
</comment>
<name>A0A557SYJ0_9ARCH</name>
<evidence type="ECO:0000313" key="2">
    <source>
        <dbReference type="EMBL" id="TVP41677.1"/>
    </source>
</evidence>
<keyword evidence="3" id="KW-1185">Reference proteome</keyword>
<protein>
    <submittedName>
        <fullName evidence="2">Uncharacterized protein</fullName>
    </submittedName>
</protein>
<dbReference type="Proteomes" id="UP000315289">
    <property type="component" value="Unassembled WGS sequence"/>
</dbReference>
<dbReference type="EMBL" id="VOAH01000001">
    <property type="protein sequence ID" value="TVP41677.1"/>
    <property type="molecule type" value="Genomic_DNA"/>
</dbReference>
<accession>A0A557SYJ0</accession>
<dbReference type="AlphaFoldDB" id="A0A557SYJ0"/>
<evidence type="ECO:0000313" key="3">
    <source>
        <dbReference type="Proteomes" id="UP000315289"/>
    </source>
</evidence>
<feature type="region of interest" description="Disordered" evidence="1">
    <location>
        <begin position="68"/>
        <end position="107"/>
    </location>
</feature>
<organism evidence="2 3">
    <name type="scientific">Candidatus Nitrosocosmicus arcticus</name>
    <dbReference type="NCBI Taxonomy" id="2035267"/>
    <lineage>
        <taxon>Archaea</taxon>
        <taxon>Nitrososphaerota</taxon>
        <taxon>Nitrososphaeria</taxon>
        <taxon>Nitrososphaerales</taxon>
        <taxon>Nitrososphaeraceae</taxon>
        <taxon>Candidatus Nitrosocosmicus</taxon>
    </lineage>
</organism>
<proteinExistence type="predicted"/>
<evidence type="ECO:0000256" key="1">
    <source>
        <dbReference type="SAM" id="MobiDB-lite"/>
    </source>
</evidence>
<sequence>MYITMNKSITFSSVLTVCCLVSTAGIMNWSLDVTNSYATSFLPEKNSTISNSSASDFEDNPITTIIIPNKGSNLTENSDSNNGTNSNAKSDIETNSSSSPVAGSDKVTIPKETISTNDTQNQNFNNDVFTNNTFSDSQQRGEYLMDNNGMHYYNINNCSEKKGSSGIANMSECEDAEKELSED</sequence>
<gene>
    <name evidence="2" type="ORF">NARC_10083</name>
</gene>
<feature type="compositionally biased region" description="Polar residues" evidence="1">
    <location>
        <begin position="70"/>
        <end position="101"/>
    </location>
</feature>